<dbReference type="RefSeq" id="XP_023930658.1">
    <property type="nucleotide sequence ID" value="XM_024074890.1"/>
</dbReference>
<accession>A0A2R2MKC9</accession>
<proteinExistence type="predicted"/>
<dbReference type="InParanoid" id="A0A2R2MKC9"/>
<evidence type="ECO:0000313" key="2">
    <source>
        <dbReference type="RefSeq" id="XP_023930658.1"/>
    </source>
</evidence>
<evidence type="ECO:0000313" key="1">
    <source>
        <dbReference type="Proteomes" id="UP000085678"/>
    </source>
</evidence>
<gene>
    <name evidence="2" type="primary">LOC112041543</name>
</gene>
<dbReference type="AlphaFoldDB" id="A0A2R2MKC9"/>
<dbReference type="GeneID" id="112041543"/>
<keyword evidence="1" id="KW-1185">Reference proteome</keyword>
<protein>
    <submittedName>
        <fullName evidence="2">Uncharacterized protein LOC112041543</fullName>
    </submittedName>
</protein>
<dbReference type="PROSITE" id="PS51257">
    <property type="entry name" value="PROKAR_LIPOPROTEIN"/>
    <property type="match status" value="1"/>
</dbReference>
<dbReference type="KEGG" id="lak:112041543"/>
<dbReference type="Proteomes" id="UP000085678">
    <property type="component" value="Unplaced"/>
</dbReference>
<name>A0A2R2MKC9_LINAN</name>
<organism evidence="1 2">
    <name type="scientific">Lingula anatina</name>
    <name type="common">Brachiopod</name>
    <name type="synonym">Lingula unguis</name>
    <dbReference type="NCBI Taxonomy" id="7574"/>
    <lineage>
        <taxon>Eukaryota</taxon>
        <taxon>Metazoa</taxon>
        <taxon>Spiralia</taxon>
        <taxon>Lophotrochozoa</taxon>
        <taxon>Brachiopoda</taxon>
        <taxon>Linguliformea</taxon>
        <taxon>Lingulata</taxon>
        <taxon>Lingulida</taxon>
        <taxon>Linguloidea</taxon>
        <taxon>Lingulidae</taxon>
        <taxon>Lingula</taxon>
    </lineage>
</organism>
<sequence>MGKSDPPHGLTLTLSCTDNKIVNSQCSYVAGMSGDCSHIYGLVHTLAHYQQYGLKEVPAELSATSLPQQWHKPRGKKISPAPVMEMVMSKAKSATDRKRKPVYTAILQEK</sequence>
<dbReference type="OrthoDB" id="6153132at2759"/>
<reference evidence="2" key="1">
    <citation type="submission" date="2025-08" db="UniProtKB">
        <authorList>
            <consortium name="RefSeq"/>
        </authorList>
    </citation>
    <scope>IDENTIFICATION</scope>
    <source>
        <tissue evidence="2">Gonads</tissue>
    </source>
</reference>